<dbReference type="EMBL" id="JABFNT010000005">
    <property type="protein sequence ID" value="NOJ77091.1"/>
    <property type="molecule type" value="Genomic_DNA"/>
</dbReference>
<name>A0A7Y4IDI9_MYXXA</name>
<accession>A0A7Y4IDI9</accession>
<dbReference type="AlphaFoldDB" id="A0A7Y4IDI9"/>
<evidence type="ECO:0000256" key="1">
    <source>
        <dbReference type="SAM" id="MobiDB-lite"/>
    </source>
</evidence>
<reference evidence="2 3" key="1">
    <citation type="submission" date="2020-05" db="EMBL/GenBank/DDBJ databases">
        <authorList>
            <person name="Whitworth D."/>
        </authorList>
    </citation>
    <scope>NUCLEOTIDE SEQUENCE [LARGE SCALE GENOMIC DNA]</scope>
    <source>
        <strain evidence="2 3">AM005</strain>
    </source>
</reference>
<sequence length="307" mass="31522">MPQGPALTSPEAGPLNGTPFCPDTTRDVGRGAGGFPVRHSLWGILLAVPLTAFGQGKEAKAPKPTVAAVKTAPGAPGVNWEGQVLRATGAGTPDLKASNPGQARLGAERTARRSAVQNLMDQAGRLHISAGRTVADELAREDVRKRVEAALGGYKVVARRFFSDSGVEIDVEVPLSALTASLFAPPAADTVIAINGAGAKKYTGLVVDARGLGVQPVLAPRLLDDSGKALYGAAALANERRAATAVAAWFQSLDAAKKASLVGDKPLVVKAKGSKGSDLVLASEDAKALAEANTRFLAEGRVVIVTQ</sequence>
<comment type="caution">
    <text evidence="2">The sequence shown here is derived from an EMBL/GenBank/DDBJ whole genome shotgun (WGS) entry which is preliminary data.</text>
</comment>
<protein>
    <submittedName>
        <fullName evidence="2">Uncharacterized protein</fullName>
    </submittedName>
</protein>
<evidence type="ECO:0000313" key="2">
    <source>
        <dbReference type="EMBL" id="NOJ77091.1"/>
    </source>
</evidence>
<gene>
    <name evidence="2" type="ORF">HNV28_01740</name>
</gene>
<feature type="region of interest" description="Disordered" evidence="1">
    <location>
        <begin position="1"/>
        <end position="27"/>
    </location>
</feature>
<evidence type="ECO:0000313" key="3">
    <source>
        <dbReference type="Proteomes" id="UP000533080"/>
    </source>
</evidence>
<dbReference type="Proteomes" id="UP000533080">
    <property type="component" value="Unassembled WGS sequence"/>
</dbReference>
<proteinExistence type="predicted"/>
<organism evidence="2 3">
    <name type="scientific">Myxococcus xanthus</name>
    <dbReference type="NCBI Taxonomy" id="34"/>
    <lineage>
        <taxon>Bacteria</taxon>
        <taxon>Pseudomonadati</taxon>
        <taxon>Myxococcota</taxon>
        <taxon>Myxococcia</taxon>
        <taxon>Myxococcales</taxon>
        <taxon>Cystobacterineae</taxon>
        <taxon>Myxococcaceae</taxon>
        <taxon>Myxococcus</taxon>
    </lineage>
</organism>